<dbReference type="InterPro" id="IPR036397">
    <property type="entry name" value="RNaseH_sf"/>
</dbReference>
<dbReference type="InterPro" id="IPR052709">
    <property type="entry name" value="Transposase-MT_Hybrid"/>
</dbReference>
<dbReference type="GO" id="GO:0003676">
    <property type="term" value="F:nucleic acid binding"/>
    <property type="evidence" value="ECO:0007669"/>
    <property type="project" value="InterPro"/>
</dbReference>
<sequence length="294" mass="32817">MKKVFVRWIPHLMTVDQKIERVRFAVELLNMFEPLGLKRLFNIVPGDETWFPFFIIPPKCLNRMWVDGQGDRPVVLRPGFQSRKRMFTVFFNSSGPLVVDILPQDTTMTATYYVQNVLSQVKSAINEQRLKVSTSRTLLLHDNACPHKARATTQPFRELDIKSCPTPPTVPTWHHVFSACPHGNSPTGVCIQCPAGKTGKQCDKDCGFGQYGVGCNKRCSAHCKKDSCHAVNGSCKSGCIHHRVMPLCTDCLSGWYGVNCSQLCSKYCGDTGCDDVTGKCLACRKGYQGDLCLE</sequence>
<dbReference type="Pfam" id="PF01359">
    <property type="entry name" value="Transposase_1"/>
    <property type="match status" value="1"/>
</dbReference>
<feature type="non-terminal residue" evidence="1">
    <location>
        <position position="294"/>
    </location>
</feature>
<reference evidence="1 2" key="1">
    <citation type="journal article" date="2021" name="Elife">
        <title>Chloroplast acquisition without the gene transfer in kleptoplastic sea slugs, Plakobranchus ocellatus.</title>
        <authorList>
            <person name="Maeda T."/>
            <person name="Takahashi S."/>
            <person name="Yoshida T."/>
            <person name="Shimamura S."/>
            <person name="Takaki Y."/>
            <person name="Nagai Y."/>
            <person name="Toyoda A."/>
            <person name="Suzuki Y."/>
            <person name="Arimoto A."/>
            <person name="Ishii H."/>
            <person name="Satoh N."/>
            <person name="Nishiyama T."/>
            <person name="Hasebe M."/>
            <person name="Maruyama T."/>
            <person name="Minagawa J."/>
            <person name="Obokata J."/>
            <person name="Shigenobu S."/>
        </authorList>
    </citation>
    <scope>NUCLEOTIDE SEQUENCE [LARGE SCALE GENOMIC DNA]</scope>
</reference>
<dbReference type="EMBL" id="BMAT01007479">
    <property type="protein sequence ID" value="GFR65077.1"/>
    <property type="molecule type" value="Genomic_DNA"/>
</dbReference>
<dbReference type="Gene3D" id="2.170.300.10">
    <property type="entry name" value="Tie2 ligand-binding domain superfamily"/>
    <property type="match status" value="1"/>
</dbReference>
<dbReference type="AlphaFoldDB" id="A0AAV4EV94"/>
<evidence type="ECO:0000313" key="2">
    <source>
        <dbReference type="Proteomes" id="UP000762676"/>
    </source>
</evidence>
<keyword evidence="2" id="KW-1185">Reference proteome</keyword>
<organism evidence="1 2">
    <name type="scientific">Elysia marginata</name>
    <dbReference type="NCBI Taxonomy" id="1093978"/>
    <lineage>
        <taxon>Eukaryota</taxon>
        <taxon>Metazoa</taxon>
        <taxon>Spiralia</taxon>
        <taxon>Lophotrochozoa</taxon>
        <taxon>Mollusca</taxon>
        <taxon>Gastropoda</taxon>
        <taxon>Heterobranchia</taxon>
        <taxon>Euthyneura</taxon>
        <taxon>Panpulmonata</taxon>
        <taxon>Sacoglossa</taxon>
        <taxon>Placobranchoidea</taxon>
        <taxon>Plakobranchidae</taxon>
        <taxon>Elysia</taxon>
    </lineage>
</organism>
<proteinExistence type="predicted"/>
<dbReference type="InterPro" id="IPR001888">
    <property type="entry name" value="Transposase_1"/>
</dbReference>
<dbReference type="PANTHER" id="PTHR46060">
    <property type="entry name" value="MARINER MOS1 TRANSPOSASE-LIKE PROTEIN"/>
    <property type="match status" value="1"/>
</dbReference>
<name>A0AAV4EV94_9GAST</name>
<dbReference type="Proteomes" id="UP000762676">
    <property type="component" value="Unassembled WGS sequence"/>
</dbReference>
<protein>
    <submittedName>
        <fullName evidence="1">Transposase</fullName>
    </submittedName>
</protein>
<comment type="caution">
    <text evidence="1">The sequence shown here is derived from an EMBL/GenBank/DDBJ whole genome shotgun (WGS) entry which is preliminary data.</text>
</comment>
<evidence type="ECO:0000313" key="1">
    <source>
        <dbReference type="EMBL" id="GFR65077.1"/>
    </source>
</evidence>
<dbReference type="PANTHER" id="PTHR46060:SF1">
    <property type="entry name" value="MARINER MOS1 TRANSPOSASE-LIKE PROTEIN"/>
    <property type="match status" value="1"/>
</dbReference>
<dbReference type="Gene3D" id="3.30.420.10">
    <property type="entry name" value="Ribonuclease H-like superfamily/Ribonuclease H"/>
    <property type="match status" value="1"/>
</dbReference>
<gene>
    <name evidence="1" type="ORF">ElyMa_003647100</name>
</gene>
<accession>A0AAV4EV94</accession>